<proteinExistence type="predicted"/>
<dbReference type="SMR" id="A2G4V9"/>
<name>A2G4V9_TRIV3</name>
<protein>
    <submittedName>
        <fullName evidence="2">Uncharacterized protein</fullName>
    </submittedName>
</protein>
<dbReference type="EMBL" id="DS114395">
    <property type="protein sequence ID" value="EAX87803.1"/>
    <property type="molecule type" value="Genomic_DNA"/>
</dbReference>
<evidence type="ECO:0000313" key="1">
    <source>
        <dbReference type="EMBL" id="EAX86584.1"/>
    </source>
</evidence>
<reference evidence="2" key="2">
    <citation type="journal article" date="2007" name="Science">
        <title>Draft genome sequence of the sexually transmitted pathogen Trichomonas vaginalis.</title>
        <authorList>
            <person name="Carlton J.M."/>
            <person name="Hirt R.P."/>
            <person name="Silva J.C."/>
            <person name="Delcher A.L."/>
            <person name="Schatz M."/>
            <person name="Zhao Q."/>
            <person name="Wortman J.R."/>
            <person name="Bidwell S.L."/>
            <person name="Alsmark U.C.M."/>
            <person name="Besteiro S."/>
            <person name="Sicheritz-Ponten T."/>
            <person name="Noel C.J."/>
            <person name="Dacks J.B."/>
            <person name="Foster P.G."/>
            <person name="Simillion C."/>
            <person name="Van de Peer Y."/>
            <person name="Miranda-Saavedra D."/>
            <person name="Barton G.J."/>
            <person name="Westrop G.D."/>
            <person name="Mueller S."/>
            <person name="Dessi D."/>
            <person name="Fiori P.L."/>
            <person name="Ren Q."/>
            <person name="Paulsen I."/>
            <person name="Zhang H."/>
            <person name="Bastida-Corcuera F.D."/>
            <person name="Simoes-Barbosa A."/>
            <person name="Brown M.T."/>
            <person name="Hayes R.D."/>
            <person name="Mukherjee M."/>
            <person name="Okumura C.Y."/>
            <person name="Schneider R."/>
            <person name="Smith A.J."/>
            <person name="Vanacova S."/>
            <person name="Villalvazo M."/>
            <person name="Haas B.J."/>
            <person name="Pertea M."/>
            <person name="Feldblyum T.V."/>
            <person name="Utterback T.R."/>
            <person name="Shu C.L."/>
            <person name="Osoegawa K."/>
            <person name="de Jong P.J."/>
            <person name="Hrdy I."/>
            <person name="Horvathova L."/>
            <person name="Zubacova Z."/>
            <person name="Dolezal P."/>
            <person name="Malik S.B."/>
            <person name="Logsdon J.M. Jr."/>
            <person name="Henze K."/>
            <person name="Gupta A."/>
            <person name="Wang C.C."/>
            <person name="Dunne R.L."/>
            <person name="Upcroft J.A."/>
            <person name="Upcroft P."/>
            <person name="White O."/>
            <person name="Salzberg S.L."/>
            <person name="Tang P."/>
            <person name="Chiu C.-H."/>
            <person name="Lee Y.-S."/>
            <person name="Embley T.M."/>
            <person name="Coombs G.H."/>
            <person name="Mottram J.C."/>
            <person name="Tachezy J."/>
            <person name="Fraser-Liggett C.M."/>
            <person name="Johnson P.J."/>
        </authorList>
    </citation>
    <scope>NUCLEOTIDE SEQUENCE [LARGE SCALE GENOMIC DNA]</scope>
    <source>
        <strain evidence="2">G3</strain>
    </source>
</reference>
<organism evidence="2 3">
    <name type="scientific">Trichomonas vaginalis (strain ATCC PRA-98 / G3)</name>
    <dbReference type="NCBI Taxonomy" id="412133"/>
    <lineage>
        <taxon>Eukaryota</taxon>
        <taxon>Metamonada</taxon>
        <taxon>Parabasalia</taxon>
        <taxon>Trichomonadida</taxon>
        <taxon>Trichomonadidae</taxon>
        <taxon>Trichomonas</taxon>
    </lineage>
</organism>
<dbReference type="EMBL" id="DS114616">
    <property type="protein sequence ID" value="EAX86584.1"/>
    <property type="molecule type" value="Genomic_DNA"/>
</dbReference>
<dbReference type="VEuPathDB" id="TrichDB:TVAGG3_0143830"/>
<evidence type="ECO:0000313" key="3">
    <source>
        <dbReference type="Proteomes" id="UP000001542"/>
    </source>
</evidence>
<dbReference type="Proteomes" id="UP000001542">
    <property type="component" value="Unassembled WGS sequence"/>
</dbReference>
<accession>A2G4V9</accession>
<dbReference type="VEuPathDB" id="TrichDB:TVAG_085030"/>
<gene>
    <name evidence="2" type="ORF">TVAG_085030</name>
    <name evidence="1" type="ORF">TVAG_356610</name>
</gene>
<dbReference type="KEGG" id="tva:4745461"/>
<sequence length="146" mass="17107">MIYDFSSDVPDLSSKMKIPQNIRDYETIQHRMKLNQEKLGFVAAYIDRYFETHVTTAILISLAKILINKFDLKLDRLAKRNRSALLCWYAENWDLILPYLRQGKPSFIKSTLVSPNYSISDQKFGENHNLNDDFDPSDINHLLNNH</sequence>
<dbReference type="RefSeq" id="XP_001300733.1">
    <property type="nucleotide sequence ID" value="XM_001300732.1"/>
</dbReference>
<evidence type="ECO:0000313" key="2">
    <source>
        <dbReference type="EMBL" id="EAX87803.1"/>
    </source>
</evidence>
<reference evidence="2" key="1">
    <citation type="submission" date="2006-10" db="EMBL/GenBank/DDBJ databases">
        <authorList>
            <person name="Amadeo P."/>
            <person name="Zhao Q."/>
            <person name="Wortman J."/>
            <person name="Fraser-Liggett C."/>
            <person name="Carlton J."/>
        </authorList>
    </citation>
    <scope>NUCLEOTIDE SEQUENCE</scope>
    <source>
        <strain evidence="2">G3</strain>
    </source>
</reference>
<dbReference type="AlphaFoldDB" id="A2G4V9"/>
<dbReference type="KEGG" id="tva:4744236"/>
<keyword evidence="3" id="KW-1185">Reference proteome</keyword>